<proteinExistence type="predicted"/>
<reference evidence="1 2" key="1">
    <citation type="submission" date="2016-11" db="EMBL/GenBank/DDBJ databases">
        <authorList>
            <person name="Jaros S."/>
            <person name="Januszkiewicz K."/>
            <person name="Wedrychowicz H."/>
        </authorList>
    </citation>
    <scope>NUCLEOTIDE SEQUENCE [LARGE SCALE GENOMIC DNA]</scope>
    <source>
        <strain evidence="1 2">GAS138</strain>
    </source>
</reference>
<gene>
    <name evidence="1" type="ORF">SAMN05443248_8161</name>
</gene>
<organism evidence="1 2">
    <name type="scientific">Bradyrhizobium erythrophlei</name>
    <dbReference type="NCBI Taxonomy" id="1437360"/>
    <lineage>
        <taxon>Bacteria</taxon>
        <taxon>Pseudomonadati</taxon>
        <taxon>Pseudomonadota</taxon>
        <taxon>Alphaproteobacteria</taxon>
        <taxon>Hyphomicrobiales</taxon>
        <taxon>Nitrobacteraceae</taxon>
        <taxon>Bradyrhizobium</taxon>
    </lineage>
</organism>
<accession>A0A1M5YCI4</accession>
<dbReference type="Proteomes" id="UP000189796">
    <property type="component" value="Chromosome I"/>
</dbReference>
<name>A0A1M5YCI4_9BRAD</name>
<evidence type="ECO:0000313" key="1">
    <source>
        <dbReference type="EMBL" id="SHI09791.1"/>
    </source>
</evidence>
<dbReference type="AlphaFoldDB" id="A0A1M5YCI4"/>
<dbReference type="InterPro" id="IPR029061">
    <property type="entry name" value="THDP-binding"/>
</dbReference>
<evidence type="ECO:0000313" key="2">
    <source>
        <dbReference type="Proteomes" id="UP000189796"/>
    </source>
</evidence>
<protein>
    <submittedName>
        <fullName evidence="1">Thiamine pyrophosphate enzyme, N-terminal TPP binding domain</fullName>
    </submittedName>
</protein>
<dbReference type="RefSeq" id="WP_154072776.1">
    <property type="nucleotide sequence ID" value="NZ_LT670817.1"/>
</dbReference>
<dbReference type="EMBL" id="LT670817">
    <property type="protein sequence ID" value="SHI09791.1"/>
    <property type="molecule type" value="Genomic_DNA"/>
</dbReference>
<dbReference type="OrthoDB" id="2254214at2"/>
<sequence>MLWQEWSQHGLNSMGKLVADIIVETLQNAGVKHCYGVAGDTLNLIARSLDKSEIE</sequence>
<dbReference type="SUPFAM" id="SSF52518">
    <property type="entry name" value="Thiamin diphosphate-binding fold (THDP-binding)"/>
    <property type="match status" value="1"/>
</dbReference>